<dbReference type="SUPFAM" id="SSF46785">
    <property type="entry name" value="Winged helix' DNA-binding domain"/>
    <property type="match status" value="2"/>
</dbReference>
<keyword evidence="1" id="KW-0963">Cytoplasm</keyword>
<dbReference type="GO" id="GO:0051304">
    <property type="term" value="P:chromosome separation"/>
    <property type="evidence" value="ECO:0007669"/>
    <property type="project" value="InterPro"/>
</dbReference>
<keyword evidence="4" id="KW-0131">Cell cycle</keyword>
<keyword evidence="3" id="KW-0159">Chromosome partition</keyword>
<reference evidence="5" key="1">
    <citation type="submission" date="2021-04" db="EMBL/GenBank/DDBJ databases">
        <title>Genomic insights into ecological role and evolution of a novel Thermoplasmata order Candidatus Sysuiplasmatales.</title>
        <authorList>
            <person name="Yuan Y."/>
        </authorList>
    </citation>
    <scope>NUCLEOTIDE SEQUENCE</scope>
    <source>
        <strain evidence="6">TUT19-bin139</strain>
        <strain evidence="5">YP2-bin.285</strain>
    </source>
</reference>
<dbReference type="Proteomes" id="UP000716004">
    <property type="component" value="Unassembled WGS sequence"/>
</dbReference>
<dbReference type="EMBL" id="JAGVSJ010000003">
    <property type="protein sequence ID" value="MBX8631291.1"/>
    <property type="molecule type" value="Genomic_DNA"/>
</dbReference>
<gene>
    <name evidence="5" type="ORF">J9259_02035</name>
    <name evidence="6" type="ORF">KIY12_02465</name>
</gene>
<evidence type="ECO:0000313" key="6">
    <source>
        <dbReference type="EMBL" id="MBX8643580.1"/>
    </source>
</evidence>
<dbReference type="InterPro" id="IPR005234">
    <property type="entry name" value="ScpB_csome_segregation"/>
</dbReference>
<accession>A0A8J8CBR8</accession>
<evidence type="ECO:0000256" key="1">
    <source>
        <dbReference type="ARBA" id="ARBA00022490"/>
    </source>
</evidence>
<protein>
    <submittedName>
        <fullName evidence="5">SMC-Scp complex subunit ScpB</fullName>
    </submittedName>
</protein>
<evidence type="ECO:0000313" key="5">
    <source>
        <dbReference type="EMBL" id="MBX8631291.1"/>
    </source>
</evidence>
<dbReference type="Pfam" id="PF04079">
    <property type="entry name" value="SMC_ScpB"/>
    <property type="match status" value="1"/>
</dbReference>
<dbReference type="AlphaFoldDB" id="A0A8J8CBR8"/>
<comment type="caution">
    <text evidence="5">The sequence shown here is derived from an EMBL/GenBank/DDBJ whole genome shotgun (WGS) entry which is preliminary data.</text>
</comment>
<dbReference type="InterPro" id="IPR036388">
    <property type="entry name" value="WH-like_DNA-bd_sf"/>
</dbReference>
<evidence type="ECO:0000256" key="2">
    <source>
        <dbReference type="ARBA" id="ARBA00022618"/>
    </source>
</evidence>
<dbReference type="InterPro" id="IPR036390">
    <property type="entry name" value="WH_DNA-bd_sf"/>
</dbReference>
<dbReference type="PANTHER" id="PTHR34298:SF2">
    <property type="entry name" value="SEGREGATION AND CONDENSATION PROTEIN B"/>
    <property type="match status" value="1"/>
</dbReference>
<sequence length="168" mass="19019">MDETMLTVEAMLFSSGRPLHPDEIASKSGIDVKEVRKSLRKLVAVYRGRRTSVEIVKIGDKYSMQLRKDFRKSAETMAPTMLSKDLLSTISVIAYYQPVLQSELARKIGPRIYENVAKLRELGLVNVKARAHSLELTTSSRFAEFFGIEAKSSAEVKQFFEKLLSERS</sequence>
<keyword evidence="2" id="KW-0132">Cell division</keyword>
<evidence type="ECO:0000256" key="3">
    <source>
        <dbReference type="ARBA" id="ARBA00022829"/>
    </source>
</evidence>
<name>A0A8J8CBR8_9ARCH</name>
<proteinExistence type="predicted"/>
<dbReference type="Gene3D" id="1.10.10.10">
    <property type="entry name" value="Winged helix-like DNA-binding domain superfamily/Winged helix DNA-binding domain"/>
    <property type="match status" value="2"/>
</dbReference>
<evidence type="ECO:0000313" key="7">
    <source>
        <dbReference type="Proteomes" id="UP000716004"/>
    </source>
</evidence>
<dbReference type="EMBL" id="JAHEAC010000012">
    <property type="protein sequence ID" value="MBX8643580.1"/>
    <property type="molecule type" value="Genomic_DNA"/>
</dbReference>
<organism evidence="5 7">
    <name type="scientific">Candidatus Sysuiplasma superficiale</name>
    <dbReference type="NCBI Taxonomy" id="2823368"/>
    <lineage>
        <taxon>Archaea</taxon>
        <taxon>Methanobacteriati</taxon>
        <taxon>Thermoplasmatota</taxon>
        <taxon>Thermoplasmata</taxon>
        <taxon>Candidatus Sysuiplasmatales</taxon>
        <taxon>Candidatus Sysuiplasmataceae</taxon>
        <taxon>Candidatus Sysuiplasma</taxon>
    </lineage>
</organism>
<dbReference type="GO" id="GO:0051301">
    <property type="term" value="P:cell division"/>
    <property type="evidence" value="ECO:0007669"/>
    <property type="project" value="UniProtKB-KW"/>
</dbReference>
<dbReference type="PANTHER" id="PTHR34298">
    <property type="entry name" value="SEGREGATION AND CONDENSATION PROTEIN B"/>
    <property type="match status" value="1"/>
</dbReference>
<dbReference type="Proteomes" id="UP000750197">
    <property type="component" value="Unassembled WGS sequence"/>
</dbReference>
<evidence type="ECO:0000256" key="4">
    <source>
        <dbReference type="ARBA" id="ARBA00023306"/>
    </source>
</evidence>